<organism evidence="1 2">
    <name type="scientific">Somion occarium</name>
    <dbReference type="NCBI Taxonomy" id="3059160"/>
    <lineage>
        <taxon>Eukaryota</taxon>
        <taxon>Fungi</taxon>
        <taxon>Dikarya</taxon>
        <taxon>Basidiomycota</taxon>
        <taxon>Agaricomycotina</taxon>
        <taxon>Agaricomycetes</taxon>
        <taxon>Polyporales</taxon>
        <taxon>Cerrenaceae</taxon>
        <taxon>Somion</taxon>
    </lineage>
</organism>
<accession>A0ABP1CEE4</accession>
<gene>
    <name evidence="1" type="ORF">GFSPODELE1_LOCUS4</name>
</gene>
<evidence type="ECO:0000313" key="2">
    <source>
        <dbReference type="Proteomes" id="UP001497453"/>
    </source>
</evidence>
<dbReference type="InterPro" id="IPR036047">
    <property type="entry name" value="F-box-like_dom_sf"/>
</dbReference>
<proteinExistence type="predicted"/>
<evidence type="ECO:0008006" key="3">
    <source>
        <dbReference type="Google" id="ProtNLM"/>
    </source>
</evidence>
<reference evidence="2" key="1">
    <citation type="submission" date="2024-04" db="EMBL/GenBank/DDBJ databases">
        <authorList>
            <person name="Shaw F."/>
            <person name="Minotto A."/>
        </authorList>
    </citation>
    <scope>NUCLEOTIDE SEQUENCE [LARGE SCALE GENOMIC DNA]</scope>
</reference>
<keyword evidence="2" id="KW-1185">Reference proteome</keyword>
<protein>
    <recommendedName>
        <fullName evidence="3">F-box domain-containing protein</fullName>
    </recommendedName>
</protein>
<dbReference type="SUPFAM" id="SSF81383">
    <property type="entry name" value="F-box domain"/>
    <property type="match status" value="1"/>
</dbReference>
<evidence type="ECO:0000313" key="1">
    <source>
        <dbReference type="EMBL" id="CAL1693781.1"/>
    </source>
</evidence>
<sequence length="682" mass="78478">MSIAFQPDSNSRIDRFRRGRILCLDSLTDDILVDLLFSYLNVEDILCLRRVSKLYFRLTHERVIWTRLLRRLNGLPIPPFPPTFRYSLQNLSALETERVVTRAVSLDKLWRINTRDFRLPHEAWSFSAHHRVLHMTLLHGSQYLVASVCDRMHQRFYLMVFAMDHKYGGAVPLVKTPTEVKAFGLQAKYMTVQGTQGIVVAYLTRRFRNPAHAKMGVDINEFSGEHVIDPPYPLHYDCDALFITLDSLELLADCVHPPGSARFIEYASSLPRPFRRLTRLRSKSPLGPIVLEEVYGSPYVGVVRRPNSILFKELNGGALAVLDCKLISGSEDLDHKILSIRILPEQNEVLVVRHVAHPPELFFPPSTVIEQYLIPINLSDESIVEEFAARDRLWINNYHITEVQISDHYTLSDYDATVSSELYHQVYRARPITVYAQTIMPKGLLRFTLFPKKAPPHWLPPTPASSPMSSFSGGTPLLRDTYIYDLRHMSVLRRLRGINDVNYKVIAASCLPIIQIIDENDITAHPKIFQMYRWLHPDADRLEPATPQEDAEYAAQRIRTLSDIGINMSSIERLACYAWDETIGRLLMVQKDGATVHVVDFARTRRLDFREERVPIEILRDRDPNSVPYYYGGTQLFSDDPKMAYVNWNDRTLETNSLSGRTGVHVVVLCEDDRKDRSIQYC</sequence>
<dbReference type="Proteomes" id="UP001497453">
    <property type="component" value="Chromosome 1"/>
</dbReference>
<dbReference type="EMBL" id="OZ037944">
    <property type="protein sequence ID" value="CAL1693781.1"/>
    <property type="molecule type" value="Genomic_DNA"/>
</dbReference>
<name>A0ABP1CEE4_9APHY</name>